<sequence length="574" mass="64114">MERLFRWARRIKCNETPVACRNCSSIGRQCDGYDVHRLPPKLKSTGKKMTLTAPPKLLGLAGEPSQALDRLDWTMTSDERRCVAFFQHHTVPTLLEFFDSTLWQNLVLQLSRSEPPVYHAIVALSAIHEKSEANGMPLATPTDFAAQNPWHQFAQDQLARAITLLNRRSASQDPRFREVILVCCLLFVLAHLLRGQYDSVFAHLRSGLLILQELQQNGEFGNRASSRGSPLHPPTQPSHHDPATTTTTNPNSPTQPFQSLPEARAAFDTLLRTSYRFSAPSMGLTAPQISANYAALQTEQHAVWSEATLFAQRFRPFYRHAYPDLTAKEQRGAAIINLHLVCLRVCLHSCLLGSNCAALAHYRADLQHTCELVEALMATFPDHRPSFTLETGVLPPLYLAAILGDDYRVRWRAIGLLRSWPHREGPFDSNWLASLAEEALLLDLRRRCEAEAGFGAVVLVPRGGDAEDDLTADDLFRELRGVRRRKLEMLLRTKRLRKPALDEDVDVEVDADAVGWDPLDAVGPVKGMGSWSCVRAFHAATRGSLQHQTSMPSLTPSPNHPDTNPIPTHKPSSP</sequence>
<organism evidence="1 2">
    <name type="scientific">Aspergillus aculeatinus CBS 121060</name>
    <dbReference type="NCBI Taxonomy" id="1448322"/>
    <lineage>
        <taxon>Eukaryota</taxon>
        <taxon>Fungi</taxon>
        <taxon>Dikarya</taxon>
        <taxon>Ascomycota</taxon>
        <taxon>Pezizomycotina</taxon>
        <taxon>Eurotiomycetes</taxon>
        <taxon>Eurotiomycetidae</taxon>
        <taxon>Eurotiales</taxon>
        <taxon>Aspergillaceae</taxon>
        <taxon>Aspergillus</taxon>
        <taxon>Aspergillus subgen. Circumdati</taxon>
    </lineage>
</organism>
<protein>
    <submittedName>
        <fullName evidence="1">Uncharacterized protein</fullName>
    </submittedName>
</protein>
<keyword evidence="2" id="KW-1185">Reference proteome</keyword>
<proteinExistence type="predicted"/>
<gene>
    <name evidence="1" type="ORF">BO66DRAFT_450865</name>
</gene>
<dbReference type="EMBL" id="KZ824954">
    <property type="protein sequence ID" value="RAH70528.1"/>
    <property type="molecule type" value="Genomic_DNA"/>
</dbReference>
<accession>A0ACD1HAS5</accession>
<evidence type="ECO:0000313" key="2">
    <source>
        <dbReference type="Proteomes" id="UP000249661"/>
    </source>
</evidence>
<evidence type="ECO:0000313" key="1">
    <source>
        <dbReference type="EMBL" id="RAH70528.1"/>
    </source>
</evidence>
<dbReference type="Proteomes" id="UP000249661">
    <property type="component" value="Unassembled WGS sequence"/>
</dbReference>
<name>A0ACD1HAS5_9EURO</name>
<reference evidence="1" key="1">
    <citation type="submission" date="2018-02" db="EMBL/GenBank/DDBJ databases">
        <title>The genomes of Aspergillus section Nigri reveals drivers in fungal speciation.</title>
        <authorList>
            <consortium name="DOE Joint Genome Institute"/>
            <person name="Vesth T.C."/>
            <person name="Nybo J."/>
            <person name="Theobald S."/>
            <person name="Brandl J."/>
            <person name="Frisvad J.C."/>
            <person name="Nielsen K.F."/>
            <person name="Lyhne E.K."/>
            <person name="Kogle M.E."/>
            <person name="Kuo A."/>
            <person name="Riley R."/>
            <person name="Clum A."/>
            <person name="Nolan M."/>
            <person name="Lipzen A."/>
            <person name="Salamov A."/>
            <person name="Henrissat B."/>
            <person name="Wiebenga A."/>
            <person name="De vries R.P."/>
            <person name="Grigoriev I.V."/>
            <person name="Mortensen U.H."/>
            <person name="Andersen M.R."/>
            <person name="Baker S.E."/>
        </authorList>
    </citation>
    <scope>NUCLEOTIDE SEQUENCE</scope>
    <source>
        <strain evidence="1">CBS 121060</strain>
    </source>
</reference>